<keyword evidence="4 5" id="KW-0408">Iron</keyword>
<evidence type="ECO:0000256" key="5">
    <source>
        <dbReference type="PIRSR" id="PIRSR604574-2"/>
    </source>
</evidence>
<accession>A0A6N6WTE2</accession>
<dbReference type="Gene3D" id="2.60.120.590">
    <property type="entry name" value="Alpha-ketoglutarate-dependent dioxygenase AlkB-like"/>
    <property type="match status" value="1"/>
</dbReference>
<evidence type="ECO:0000313" key="8">
    <source>
        <dbReference type="Proteomes" id="UP000437875"/>
    </source>
</evidence>
<dbReference type="Proteomes" id="UP000437875">
    <property type="component" value="Unassembled WGS sequence"/>
</dbReference>
<keyword evidence="3" id="KW-0560">Oxidoreductase</keyword>
<dbReference type="GO" id="GO:0008168">
    <property type="term" value="F:methyltransferase activity"/>
    <property type="evidence" value="ECO:0007669"/>
    <property type="project" value="UniProtKB-KW"/>
</dbReference>
<comment type="caution">
    <text evidence="7">The sequence shown here is derived from an EMBL/GenBank/DDBJ whole genome shotgun (WGS) entry which is preliminary data.</text>
</comment>
<dbReference type="GO" id="GO:0005737">
    <property type="term" value="C:cytoplasm"/>
    <property type="evidence" value="ECO:0007669"/>
    <property type="project" value="TreeGrafter"/>
</dbReference>
<dbReference type="PANTHER" id="PTHR16557:SF2">
    <property type="entry name" value="NUCLEIC ACID DIOXYGENASE ALKBH1"/>
    <property type="match status" value="1"/>
</dbReference>
<gene>
    <name evidence="7" type="ORF">GP711_24750</name>
</gene>
<keyword evidence="2" id="KW-0223">Dioxygenase</keyword>
<reference evidence="7 8" key="1">
    <citation type="submission" date="2019-10" db="EMBL/GenBank/DDBJ databases">
        <title>Antimicrobial-resistant enteric bacteria are widely distributed amongst people, animals and the environment in northern Tanzania.</title>
        <authorList>
            <person name="Subbiah M."/>
            <person name="Call D.R."/>
        </authorList>
    </citation>
    <scope>NUCLEOTIDE SEQUENCE [LARGE SCALE GENOMIC DNA]</scope>
    <source>
        <strain evidence="7 8">TzEc067</strain>
    </source>
</reference>
<dbReference type="RefSeq" id="WP_199269286.1">
    <property type="nucleotide sequence ID" value="NZ_WSGM01000096.1"/>
</dbReference>
<name>A0A6N6WTE2_ECOLX</name>
<protein>
    <submittedName>
        <fullName evidence="7">DNA oxidative demethylase AlkB</fullName>
    </submittedName>
</protein>
<dbReference type="InterPro" id="IPR004574">
    <property type="entry name" value="Alkb"/>
</dbReference>
<dbReference type="GO" id="GO:0035513">
    <property type="term" value="P:oxidative RNA demethylation"/>
    <property type="evidence" value="ECO:0007669"/>
    <property type="project" value="TreeGrafter"/>
</dbReference>
<dbReference type="SUPFAM" id="SSF51197">
    <property type="entry name" value="Clavaminate synthase-like"/>
    <property type="match status" value="1"/>
</dbReference>
<dbReference type="GO" id="GO:0032259">
    <property type="term" value="P:methylation"/>
    <property type="evidence" value="ECO:0007669"/>
    <property type="project" value="UniProtKB-KW"/>
</dbReference>
<feature type="non-terminal residue" evidence="7">
    <location>
        <position position="1"/>
    </location>
</feature>
<dbReference type="Pfam" id="PF13532">
    <property type="entry name" value="2OG-FeII_Oxy_2"/>
    <property type="match status" value="1"/>
</dbReference>
<keyword evidence="7" id="KW-0808">Transferase</keyword>
<evidence type="ECO:0000256" key="2">
    <source>
        <dbReference type="ARBA" id="ARBA00022964"/>
    </source>
</evidence>
<dbReference type="GO" id="GO:0035516">
    <property type="term" value="F:broad specificity oxidative DNA demethylase activity"/>
    <property type="evidence" value="ECO:0007669"/>
    <property type="project" value="TreeGrafter"/>
</dbReference>
<evidence type="ECO:0000259" key="6">
    <source>
        <dbReference type="Pfam" id="PF13532"/>
    </source>
</evidence>
<dbReference type="EMBL" id="WSGM01000096">
    <property type="protein sequence ID" value="KAE9726755.1"/>
    <property type="molecule type" value="Genomic_DNA"/>
</dbReference>
<dbReference type="PANTHER" id="PTHR16557">
    <property type="entry name" value="ALKYLATED DNA REPAIR PROTEIN ALKB-RELATED"/>
    <property type="match status" value="1"/>
</dbReference>
<evidence type="ECO:0000313" key="7">
    <source>
        <dbReference type="EMBL" id="KAE9726755.1"/>
    </source>
</evidence>
<keyword evidence="7" id="KW-0489">Methyltransferase</keyword>
<evidence type="ECO:0000256" key="1">
    <source>
        <dbReference type="ARBA" id="ARBA00022723"/>
    </source>
</evidence>
<dbReference type="InterPro" id="IPR037151">
    <property type="entry name" value="AlkB-like_sf"/>
</dbReference>
<evidence type="ECO:0000256" key="3">
    <source>
        <dbReference type="ARBA" id="ARBA00023002"/>
    </source>
</evidence>
<evidence type="ECO:0000256" key="4">
    <source>
        <dbReference type="ARBA" id="ARBA00023004"/>
    </source>
</evidence>
<dbReference type="InterPro" id="IPR027450">
    <property type="entry name" value="AlkB-like"/>
</dbReference>
<proteinExistence type="predicted"/>
<comment type="cofactor">
    <cofactor evidence="5">
        <name>Fe(2+)</name>
        <dbReference type="ChEBI" id="CHEBI:29033"/>
    </cofactor>
    <text evidence="5">Binds 1 Fe(2+) ion per subunit.</text>
</comment>
<feature type="domain" description="Alpha-ketoglutarate-dependent dioxygenase AlkB-like" evidence="6">
    <location>
        <begin position="2"/>
        <end position="63"/>
    </location>
</feature>
<dbReference type="GO" id="GO:0035515">
    <property type="term" value="F:oxidative RNA demethylase activity"/>
    <property type="evidence" value="ECO:0007669"/>
    <property type="project" value="TreeGrafter"/>
</dbReference>
<sequence length="74" mass="8182">DLRAPIVSVSLGLPAIFQFGGLKRNDPLKRLLLEHGDVVVWGGESRLFYHGIQPLKAGFHPISANLRVVVLRLI</sequence>
<organism evidence="7 8">
    <name type="scientific">Escherichia coli</name>
    <dbReference type="NCBI Taxonomy" id="562"/>
    <lineage>
        <taxon>Bacteria</taxon>
        <taxon>Pseudomonadati</taxon>
        <taxon>Pseudomonadota</taxon>
        <taxon>Gammaproteobacteria</taxon>
        <taxon>Enterobacterales</taxon>
        <taxon>Enterobacteriaceae</taxon>
        <taxon>Escherichia</taxon>
    </lineage>
</organism>
<dbReference type="GO" id="GO:0008198">
    <property type="term" value="F:ferrous iron binding"/>
    <property type="evidence" value="ECO:0007669"/>
    <property type="project" value="TreeGrafter"/>
</dbReference>
<dbReference type="AlphaFoldDB" id="A0A6N6WTE2"/>
<keyword evidence="1 5" id="KW-0479">Metal-binding</keyword>
<feature type="binding site" evidence="5">
    <location>
        <position position="50"/>
    </location>
    <ligand>
        <name>Fe cation</name>
        <dbReference type="ChEBI" id="CHEBI:24875"/>
        <note>catalytic</note>
    </ligand>
</feature>